<dbReference type="Proteomes" id="UP001056323">
    <property type="component" value="Chromosome"/>
</dbReference>
<organism evidence="2 3">
    <name type="scientific">Candidatus Blochmanniella camponoti</name>
    <dbReference type="NCBI Taxonomy" id="108080"/>
    <lineage>
        <taxon>Bacteria</taxon>
        <taxon>Pseudomonadati</taxon>
        <taxon>Pseudomonadota</taxon>
        <taxon>Gammaproteobacteria</taxon>
        <taxon>Enterobacterales</taxon>
        <taxon>Enterobacteriaceae</taxon>
        <taxon>ant endosymbionts</taxon>
        <taxon>Candidatus Blochmanniella</taxon>
    </lineage>
</organism>
<protein>
    <submittedName>
        <fullName evidence="2">Uncharacterized protein</fullName>
    </submittedName>
</protein>
<gene>
    <name evidence="2" type="ORF">M9394_02040</name>
</gene>
<sequence length="65" mass="7841">MFKDLKKYMTIRLYLIIYFFMPLICNSSINLKVEGLNSELDYNVRQKLLHIHTNVKYVDSDLKKK</sequence>
<keyword evidence="1" id="KW-0472">Membrane</keyword>
<feature type="transmembrane region" description="Helical" evidence="1">
    <location>
        <begin position="12"/>
        <end position="31"/>
    </location>
</feature>
<name>A0AAE9ID04_9ENTR</name>
<dbReference type="EMBL" id="CP097751">
    <property type="protein sequence ID" value="URJ27332.1"/>
    <property type="molecule type" value="Genomic_DNA"/>
</dbReference>
<dbReference type="KEGG" id="bhb:M9394_02040"/>
<keyword evidence="1" id="KW-0812">Transmembrane</keyword>
<evidence type="ECO:0000313" key="3">
    <source>
        <dbReference type="Proteomes" id="UP001056323"/>
    </source>
</evidence>
<dbReference type="RefSeq" id="WP_250249815.1">
    <property type="nucleotide sequence ID" value="NZ_CP097751.1"/>
</dbReference>
<evidence type="ECO:0000313" key="2">
    <source>
        <dbReference type="EMBL" id="URJ27332.1"/>
    </source>
</evidence>
<evidence type="ECO:0000256" key="1">
    <source>
        <dbReference type="SAM" id="Phobius"/>
    </source>
</evidence>
<accession>A0AAE9ID04</accession>
<reference evidence="2" key="1">
    <citation type="submission" date="2022-05" db="EMBL/GenBank/DDBJ databases">
        <title>Impact of host demography and evolutionary history on endosymbiont molecular evolution: a test in carpenter ants (Genus Camponotus) and their Blochmannia endosymbionts.</title>
        <authorList>
            <person name="Manthey J.D."/>
            <person name="Giron J.C."/>
            <person name="Hruska J.P."/>
        </authorList>
    </citation>
    <scope>NUCLEOTIDE SEQUENCE</scope>
    <source>
        <strain evidence="2">C-049</strain>
    </source>
</reference>
<dbReference type="AlphaFoldDB" id="A0AAE9ID04"/>
<keyword evidence="1" id="KW-1133">Transmembrane helix</keyword>
<proteinExistence type="predicted"/>